<evidence type="ECO:0000256" key="1">
    <source>
        <dbReference type="ARBA" id="ARBA00023002"/>
    </source>
</evidence>
<dbReference type="Gene3D" id="3.30.9.10">
    <property type="entry name" value="D-Amino Acid Oxidase, subunit A, domain 2"/>
    <property type="match status" value="1"/>
</dbReference>
<name>A0A653E607_9PSED</name>
<dbReference type="EMBL" id="LR215729">
    <property type="protein sequence ID" value="VEV98038.1"/>
    <property type="molecule type" value="Genomic_DNA"/>
</dbReference>
<keyword evidence="1 3" id="KW-0560">Oxidoreductase</keyword>
<feature type="domain" description="FAD dependent oxidoreductase" evidence="2">
    <location>
        <begin position="7"/>
        <end position="343"/>
    </location>
</feature>
<dbReference type="InterPro" id="IPR036188">
    <property type="entry name" value="FAD/NAD-bd_sf"/>
</dbReference>
<dbReference type="SUPFAM" id="SSF51905">
    <property type="entry name" value="FAD/NAD(P)-binding domain"/>
    <property type="match status" value="1"/>
</dbReference>
<dbReference type="PANTHER" id="PTHR13847">
    <property type="entry name" value="SARCOSINE DEHYDROGENASE-RELATED"/>
    <property type="match status" value="1"/>
</dbReference>
<reference evidence="3" key="1">
    <citation type="submission" date="2019-02" db="EMBL/GenBank/DDBJ databases">
        <authorList>
            <consortium name="Genoscope - CEA"/>
            <person name="William W."/>
        </authorList>
    </citation>
    <scope>NUCLEOTIDE SEQUENCE [LARGE SCALE GENOMIC DNA]</scope>
    <source>
        <strain evidence="3">YSy11</strain>
    </source>
</reference>
<gene>
    <name evidence="3" type="primary">ooxB</name>
    <name evidence="3" type="ORF">PMYSY11_2994</name>
</gene>
<dbReference type="AlphaFoldDB" id="A0A653E607"/>
<dbReference type="SUPFAM" id="SSF54373">
    <property type="entry name" value="FAD-linked reductases, C-terminal domain"/>
    <property type="match status" value="1"/>
</dbReference>
<evidence type="ECO:0000313" key="3">
    <source>
        <dbReference type="EMBL" id="VEV98038.1"/>
    </source>
</evidence>
<dbReference type="InterPro" id="IPR006076">
    <property type="entry name" value="FAD-dep_OxRdtase"/>
</dbReference>
<dbReference type="GO" id="GO:0016491">
    <property type="term" value="F:oxidoreductase activity"/>
    <property type="evidence" value="ECO:0007669"/>
    <property type="project" value="UniProtKB-KW"/>
</dbReference>
<accession>A0A653E607</accession>
<proteinExistence type="predicted"/>
<sequence>MHKSQTVVVGGGLLGMTIAYGLALKGQQVCVLDEGDSAFRASRGNFGLIWVQSKGYGMTPYAHWTRQAAALWPELAGKLLADTGINVHLRQNGGYQLCLSQAELTEEVHRLQWLQSALGDYPFEVLEPNELQKRLPRIGPDVIGACFSPMDGHVNPLKLFSALHHACQARGVHVLHNYAVDGIEAFGNDFLITSNARELRCEQLILAAGLGNKTLGAHLGHDVPVAPSRGQILITERVEPFLDIPTSTVRQTDEGTVQLGDSAESVGFDDRTSTAVIADIADRAVRSFPCLANVNLVRAWGALRVMTPDGGPIYQELSHAPGAHLVSCHSGVTLAAMHALRLAPSIATGTALPELASFGLGRFSANAEVHHAH</sequence>
<dbReference type="Pfam" id="PF01266">
    <property type="entry name" value="DAO"/>
    <property type="match status" value="1"/>
</dbReference>
<protein>
    <submittedName>
        <fullName evidence="3">Opine oxidase subunit B</fullName>
        <ecNumber evidence="3">1.-.-.-</ecNumber>
    </submittedName>
</protein>
<dbReference type="Gene3D" id="3.50.50.60">
    <property type="entry name" value="FAD/NAD(P)-binding domain"/>
    <property type="match status" value="1"/>
</dbReference>
<dbReference type="GO" id="GO:0005737">
    <property type="term" value="C:cytoplasm"/>
    <property type="evidence" value="ECO:0007669"/>
    <property type="project" value="TreeGrafter"/>
</dbReference>
<evidence type="ECO:0000259" key="2">
    <source>
        <dbReference type="Pfam" id="PF01266"/>
    </source>
</evidence>
<dbReference type="EC" id="1.-.-.-" evidence="3"/>
<organism evidence="3">
    <name type="scientific">Pseudomonas marincola</name>
    <dbReference type="NCBI Taxonomy" id="437900"/>
    <lineage>
        <taxon>Bacteria</taxon>
        <taxon>Pseudomonadati</taxon>
        <taxon>Pseudomonadota</taxon>
        <taxon>Gammaproteobacteria</taxon>
        <taxon>Pseudomonadales</taxon>
        <taxon>Pseudomonadaceae</taxon>
        <taxon>Pseudomonas</taxon>
    </lineage>
</organism>
<dbReference type="RefSeq" id="WP_150548681.1">
    <property type="nucleotide sequence ID" value="NZ_LR215729.2"/>
</dbReference>
<dbReference type="PANTHER" id="PTHR13847:SF289">
    <property type="entry name" value="GLYCINE OXIDASE"/>
    <property type="match status" value="1"/>
</dbReference>